<protein>
    <submittedName>
        <fullName evidence="3">Universal stress protein</fullName>
    </submittedName>
</protein>
<dbReference type="EMBL" id="JAUUUU010000004">
    <property type="protein sequence ID" value="MDP1521096.1"/>
    <property type="molecule type" value="Genomic_DNA"/>
</dbReference>
<dbReference type="Proteomes" id="UP001178354">
    <property type="component" value="Unassembled WGS sequence"/>
</dbReference>
<evidence type="ECO:0000259" key="2">
    <source>
        <dbReference type="Pfam" id="PF00582"/>
    </source>
</evidence>
<dbReference type="PRINTS" id="PR01438">
    <property type="entry name" value="UNVRSLSTRESS"/>
</dbReference>
<proteinExistence type="inferred from homology"/>
<dbReference type="CDD" id="cd00293">
    <property type="entry name" value="USP-like"/>
    <property type="match status" value="2"/>
</dbReference>
<feature type="domain" description="UspA" evidence="2">
    <location>
        <begin position="7"/>
        <end position="161"/>
    </location>
</feature>
<reference evidence="3" key="2">
    <citation type="submission" date="2023-08" db="EMBL/GenBank/DDBJ databases">
        <authorList>
            <person name="Luo J."/>
        </authorList>
    </citation>
    <scope>NUCLEOTIDE SEQUENCE</scope>
    <source>
        <strain evidence="3">DSM 25064</strain>
    </source>
</reference>
<dbReference type="InterPro" id="IPR006015">
    <property type="entry name" value="Universal_stress_UspA"/>
</dbReference>
<dbReference type="RefSeq" id="WP_305170754.1">
    <property type="nucleotide sequence ID" value="NZ_JAUUUU010000004.1"/>
</dbReference>
<dbReference type="InterPro" id="IPR006016">
    <property type="entry name" value="UspA"/>
</dbReference>
<name>A0AAW8B6F6_9GAMM</name>
<evidence type="ECO:0000313" key="3">
    <source>
        <dbReference type="EMBL" id="MDP1521096.1"/>
    </source>
</evidence>
<dbReference type="Pfam" id="PF00582">
    <property type="entry name" value="Usp"/>
    <property type="match status" value="2"/>
</dbReference>
<gene>
    <name evidence="3" type="ORF">Q8A57_08960</name>
</gene>
<dbReference type="AlphaFoldDB" id="A0AAW8B6F6"/>
<accession>A0AAW8B6F6</accession>
<dbReference type="PANTHER" id="PTHR46268">
    <property type="entry name" value="STRESS RESPONSE PROTEIN NHAX"/>
    <property type="match status" value="1"/>
</dbReference>
<keyword evidence="4" id="KW-1185">Reference proteome</keyword>
<dbReference type="SUPFAM" id="SSF52402">
    <property type="entry name" value="Adenine nucleotide alpha hydrolases-like"/>
    <property type="match status" value="2"/>
</dbReference>
<sequence>MGTTKRSTILAGIDGSTYSAAVTDYAAWVATKLQAPLKLLHNIEHRDTPPLMDLSGSIGLGSREELLEELTSMEERRSRILLEQGKAMLQEASQRALERGCPQPESLQRHGSLEETLVEMEEEIRVLVVGIRGEGRENRENQVGAKLESLIRSLHRPVLVVNRSFEQPPERIMIAYDGGEVSRKALDMVSLSPLYRGMECHLVHVGQGERESEQLQEGAAILKQAGLQTTCAELKGDVQEQLESYYHQHDIELMVMGAFGQSRLRELLFGSLTQRMLINSNIPLLLLR</sequence>
<evidence type="ECO:0000313" key="4">
    <source>
        <dbReference type="Proteomes" id="UP001178354"/>
    </source>
</evidence>
<dbReference type="PANTHER" id="PTHR46268:SF6">
    <property type="entry name" value="UNIVERSAL STRESS PROTEIN UP12"/>
    <property type="match status" value="1"/>
</dbReference>
<organism evidence="3 4">
    <name type="scientific">Porticoccus litoralis</name>
    <dbReference type="NCBI Taxonomy" id="434086"/>
    <lineage>
        <taxon>Bacteria</taxon>
        <taxon>Pseudomonadati</taxon>
        <taxon>Pseudomonadota</taxon>
        <taxon>Gammaproteobacteria</taxon>
        <taxon>Cellvibrionales</taxon>
        <taxon>Porticoccaceae</taxon>
        <taxon>Porticoccus</taxon>
    </lineage>
</organism>
<feature type="domain" description="UspA" evidence="2">
    <location>
        <begin position="171"/>
        <end position="288"/>
    </location>
</feature>
<reference evidence="3" key="1">
    <citation type="journal article" date="2010" name="Int. J. Syst. Evol. Microbiol.">
        <title>Porticoccus litoralis gen. nov., sp. nov., a gammaproteobacterium isolated from the Yellow Sea.</title>
        <authorList>
            <person name="Oh H.M."/>
            <person name="Kim H."/>
            <person name="Kim K.M."/>
            <person name="Min G.S."/>
            <person name="Cho J.C."/>
        </authorList>
    </citation>
    <scope>NUCLEOTIDE SEQUENCE</scope>
    <source>
        <strain evidence="3">DSM 25064</strain>
    </source>
</reference>
<dbReference type="Gene3D" id="3.40.50.12370">
    <property type="match status" value="1"/>
</dbReference>
<comment type="caution">
    <text evidence="3">The sequence shown here is derived from an EMBL/GenBank/DDBJ whole genome shotgun (WGS) entry which is preliminary data.</text>
</comment>
<evidence type="ECO:0000256" key="1">
    <source>
        <dbReference type="ARBA" id="ARBA00008791"/>
    </source>
</evidence>
<comment type="similarity">
    <text evidence="1">Belongs to the universal stress protein A family.</text>
</comment>